<comment type="caution">
    <text evidence="2">The sequence shown here is derived from an EMBL/GenBank/DDBJ whole genome shotgun (WGS) entry which is preliminary data.</text>
</comment>
<keyword evidence="3" id="KW-1185">Reference proteome</keyword>
<dbReference type="PANTHER" id="PTHR12136:SF91">
    <property type="entry name" value="PROTEIN ENHANCED DISEASE RESISTANCE 2-LIKE"/>
    <property type="match status" value="1"/>
</dbReference>
<dbReference type="Pfam" id="PF07059">
    <property type="entry name" value="EDR2_C"/>
    <property type="match status" value="1"/>
</dbReference>
<feature type="domain" description="Protein ENHANCED DISEASE RESISTANCE 2 C-terminal" evidence="1">
    <location>
        <begin position="25"/>
        <end position="78"/>
    </location>
</feature>
<dbReference type="AlphaFoldDB" id="A0ABD1T1G1"/>
<protein>
    <recommendedName>
        <fullName evidence="1">Protein ENHANCED DISEASE RESISTANCE 2 C-terminal domain-containing protein</fullName>
    </recommendedName>
</protein>
<accession>A0ABD1T1G1</accession>
<evidence type="ECO:0000313" key="2">
    <source>
        <dbReference type="EMBL" id="KAL2506551.1"/>
    </source>
</evidence>
<dbReference type="PANTHER" id="PTHR12136">
    <property type="entry name" value="ENHANCED DISEASE RESISTANCE-RELATED"/>
    <property type="match status" value="1"/>
</dbReference>
<proteinExistence type="predicted"/>
<evidence type="ECO:0000313" key="3">
    <source>
        <dbReference type="Proteomes" id="UP001604336"/>
    </source>
</evidence>
<dbReference type="InterPro" id="IPR045096">
    <property type="entry name" value="EDR2-like"/>
</dbReference>
<dbReference type="InterPro" id="IPR009769">
    <property type="entry name" value="EDR2_C"/>
</dbReference>
<organism evidence="2 3">
    <name type="scientific">Abeliophyllum distichum</name>
    <dbReference type="NCBI Taxonomy" id="126358"/>
    <lineage>
        <taxon>Eukaryota</taxon>
        <taxon>Viridiplantae</taxon>
        <taxon>Streptophyta</taxon>
        <taxon>Embryophyta</taxon>
        <taxon>Tracheophyta</taxon>
        <taxon>Spermatophyta</taxon>
        <taxon>Magnoliopsida</taxon>
        <taxon>eudicotyledons</taxon>
        <taxon>Gunneridae</taxon>
        <taxon>Pentapetalae</taxon>
        <taxon>asterids</taxon>
        <taxon>lamiids</taxon>
        <taxon>Lamiales</taxon>
        <taxon>Oleaceae</taxon>
        <taxon>Forsythieae</taxon>
        <taxon>Abeliophyllum</taxon>
    </lineage>
</organism>
<dbReference type="EMBL" id="JBFOLK010000006">
    <property type="protein sequence ID" value="KAL2506551.1"/>
    <property type="molecule type" value="Genomic_DNA"/>
</dbReference>
<name>A0ABD1T1G1_9LAMI</name>
<evidence type="ECO:0000259" key="1">
    <source>
        <dbReference type="Pfam" id="PF07059"/>
    </source>
</evidence>
<dbReference type="Proteomes" id="UP001604336">
    <property type="component" value="Unassembled WGS sequence"/>
</dbReference>
<sequence length="106" mass="12079">MIQIYEIAEEKLEESRPSVFDRIQNVDISSSAINIAILRLALECITMVTVDMDFLVKAQAEEKLPKRLFGAVRICQMEMDSATFVDNAMPSKKVFLCEDESENEDE</sequence>
<gene>
    <name evidence="2" type="ORF">Adt_22172</name>
</gene>
<reference evidence="3" key="1">
    <citation type="submission" date="2024-07" db="EMBL/GenBank/DDBJ databases">
        <title>Two chromosome-level genome assemblies of Korean endemic species Abeliophyllum distichum and Forsythia ovata (Oleaceae).</title>
        <authorList>
            <person name="Jang H."/>
        </authorList>
    </citation>
    <scope>NUCLEOTIDE SEQUENCE [LARGE SCALE GENOMIC DNA]</scope>
</reference>